<proteinExistence type="inferred from homology"/>
<feature type="transmembrane region" description="Helical" evidence="2">
    <location>
        <begin position="218"/>
        <end position="236"/>
    </location>
</feature>
<dbReference type="PANTHER" id="PTHR45809:SF3">
    <property type="entry name" value="VIRAL IAP-ASSOCIATED FACTOR HOMOLOG"/>
    <property type="match status" value="1"/>
</dbReference>
<keyword evidence="2" id="KW-1133">Transmembrane helix</keyword>
<dbReference type="Gene3D" id="3.40.30.10">
    <property type="entry name" value="Glutaredoxin"/>
    <property type="match status" value="1"/>
</dbReference>
<keyword evidence="2" id="KW-0812">Transmembrane</keyword>
<dbReference type="SUPFAM" id="SSF52833">
    <property type="entry name" value="Thioredoxin-like"/>
    <property type="match status" value="1"/>
</dbReference>
<name>A0ABN9XCQ5_9DINO</name>
<dbReference type="InterPro" id="IPR036249">
    <property type="entry name" value="Thioredoxin-like_sf"/>
</dbReference>
<keyword evidence="2" id="KW-0472">Membrane</keyword>
<accession>A0ABN9XCQ5</accession>
<comment type="similarity">
    <text evidence="1">Belongs to the phosducin family.</text>
</comment>
<dbReference type="InterPro" id="IPR051498">
    <property type="entry name" value="Phosducin-like_chap/apop_reg"/>
</dbReference>
<sequence length="286" mass="31955">MALCPGDTTEWDDIQRKMGNFAPLEKEVPQREVEKALVEAVEQLEPLDHCNLQELTRLEDDVEEDVLARYRRERLKELKERQLAARFGEVLQLPRCNFVKEVTEGSAGGQWVAAFAAGVRSQNGYQLMRPWEIVAKRFPAVKFMKGVADEVVPDFPDASTPAVLLYKDTECHKQIIGIAELAKSLSLPLSSRSFYISLSLSLSLSLFISLSLSLSLYIYIYIYICVVLSLSLSLSLSVSPSLFLSLSLSLSLSLCLYVYRYLSLSLSRPFSLSLSLSLSLSPSGRA</sequence>
<dbReference type="EMBL" id="CAUYUJ010020323">
    <property type="protein sequence ID" value="CAK0897369.1"/>
    <property type="molecule type" value="Genomic_DNA"/>
</dbReference>
<gene>
    <name evidence="3" type="ORF">PCOR1329_LOCUS75568</name>
</gene>
<reference evidence="3" key="1">
    <citation type="submission" date="2023-10" db="EMBL/GenBank/DDBJ databases">
        <authorList>
            <person name="Chen Y."/>
            <person name="Shah S."/>
            <person name="Dougan E. K."/>
            <person name="Thang M."/>
            <person name="Chan C."/>
        </authorList>
    </citation>
    <scope>NUCLEOTIDE SEQUENCE [LARGE SCALE GENOMIC DNA]</scope>
</reference>
<evidence type="ECO:0000256" key="1">
    <source>
        <dbReference type="ARBA" id="ARBA00009686"/>
    </source>
</evidence>
<evidence type="ECO:0000313" key="3">
    <source>
        <dbReference type="EMBL" id="CAK0897369.1"/>
    </source>
</evidence>
<comment type="caution">
    <text evidence="3">The sequence shown here is derived from an EMBL/GenBank/DDBJ whole genome shotgun (WGS) entry which is preliminary data.</text>
</comment>
<organism evidence="3 4">
    <name type="scientific">Prorocentrum cordatum</name>
    <dbReference type="NCBI Taxonomy" id="2364126"/>
    <lineage>
        <taxon>Eukaryota</taxon>
        <taxon>Sar</taxon>
        <taxon>Alveolata</taxon>
        <taxon>Dinophyceae</taxon>
        <taxon>Prorocentrales</taxon>
        <taxon>Prorocentraceae</taxon>
        <taxon>Prorocentrum</taxon>
    </lineage>
</organism>
<dbReference type="PANTHER" id="PTHR45809">
    <property type="entry name" value="VIRAL IAP-ASSOCIATED FACTOR HOMOLOG"/>
    <property type="match status" value="1"/>
</dbReference>
<evidence type="ECO:0000313" key="4">
    <source>
        <dbReference type="Proteomes" id="UP001189429"/>
    </source>
</evidence>
<evidence type="ECO:0008006" key="5">
    <source>
        <dbReference type="Google" id="ProtNLM"/>
    </source>
</evidence>
<feature type="transmembrane region" description="Helical" evidence="2">
    <location>
        <begin position="243"/>
        <end position="262"/>
    </location>
</feature>
<evidence type="ECO:0000256" key="2">
    <source>
        <dbReference type="SAM" id="Phobius"/>
    </source>
</evidence>
<keyword evidence="4" id="KW-1185">Reference proteome</keyword>
<protein>
    <recommendedName>
        <fullName evidence="5">Phosducin thioredoxin-like domain-containing protein</fullName>
    </recommendedName>
</protein>
<dbReference type="Proteomes" id="UP001189429">
    <property type="component" value="Unassembled WGS sequence"/>
</dbReference>